<reference evidence="2" key="1">
    <citation type="journal article" date="2014" name="Int. J. Syst. Evol. Microbiol.">
        <title>Complete genome sequence of Corynebacterium casei LMG S-19264T (=DSM 44701T), isolated from a smear-ripened cheese.</title>
        <authorList>
            <consortium name="US DOE Joint Genome Institute (JGI-PGF)"/>
            <person name="Walter F."/>
            <person name="Albersmeier A."/>
            <person name="Kalinowski J."/>
            <person name="Ruckert C."/>
        </authorList>
    </citation>
    <scope>NUCLEOTIDE SEQUENCE</scope>
    <source>
        <strain evidence="2">JCM 3086</strain>
    </source>
</reference>
<gene>
    <name evidence="2" type="ORF">GCM10010121_087390</name>
</gene>
<dbReference type="AlphaFoldDB" id="A0A917P602"/>
<proteinExistence type="predicted"/>
<protein>
    <recommendedName>
        <fullName evidence="4">DNA polymerase Y-family little finger domain-containing protein</fullName>
    </recommendedName>
</protein>
<feature type="compositionally biased region" description="Basic and acidic residues" evidence="1">
    <location>
        <begin position="12"/>
        <end position="24"/>
    </location>
</feature>
<evidence type="ECO:0000313" key="2">
    <source>
        <dbReference type="EMBL" id="GGJ63197.1"/>
    </source>
</evidence>
<sequence>MTPRFAGGTSWDKTRRLPEPSAHDDDLRTAAYQLMDAAGLQRGRLTGLVLRGEDLVDAGRVARQISLDGAREARLVAEAAMDRVRARYGPTAIGPTAVFPRAS</sequence>
<evidence type="ECO:0008006" key="4">
    <source>
        <dbReference type="Google" id="ProtNLM"/>
    </source>
</evidence>
<organism evidence="2 3">
    <name type="scientific">Streptomyces brasiliensis</name>
    <dbReference type="NCBI Taxonomy" id="1954"/>
    <lineage>
        <taxon>Bacteria</taxon>
        <taxon>Bacillati</taxon>
        <taxon>Actinomycetota</taxon>
        <taxon>Actinomycetes</taxon>
        <taxon>Kitasatosporales</taxon>
        <taxon>Streptomycetaceae</taxon>
        <taxon>Streptomyces</taxon>
    </lineage>
</organism>
<evidence type="ECO:0000256" key="1">
    <source>
        <dbReference type="SAM" id="MobiDB-lite"/>
    </source>
</evidence>
<name>A0A917P602_9ACTN</name>
<dbReference type="EMBL" id="BMQA01000075">
    <property type="protein sequence ID" value="GGJ63197.1"/>
    <property type="molecule type" value="Genomic_DNA"/>
</dbReference>
<accession>A0A917P602</accession>
<evidence type="ECO:0000313" key="3">
    <source>
        <dbReference type="Proteomes" id="UP000657574"/>
    </source>
</evidence>
<comment type="caution">
    <text evidence="2">The sequence shown here is derived from an EMBL/GenBank/DDBJ whole genome shotgun (WGS) entry which is preliminary data.</text>
</comment>
<keyword evidence="3" id="KW-1185">Reference proteome</keyword>
<reference evidence="2" key="2">
    <citation type="submission" date="2020-09" db="EMBL/GenBank/DDBJ databases">
        <authorList>
            <person name="Sun Q."/>
            <person name="Ohkuma M."/>
        </authorList>
    </citation>
    <scope>NUCLEOTIDE SEQUENCE</scope>
    <source>
        <strain evidence="2">JCM 3086</strain>
    </source>
</reference>
<dbReference type="Proteomes" id="UP000657574">
    <property type="component" value="Unassembled WGS sequence"/>
</dbReference>
<feature type="region of interest" description="Disordered" evidence="1">
    <location>
        <begin position="1"/>
        <end position="24"/>
    </location>
</feature>